<dbReference type="KEGG" id="vg:29122868"/>
<proteinExistence type="predicted"/>
<dbReference type="Proteomes" id="UP000202699">
    <property type="component" value="Segment"/>
</dbReference>
<name>A0A141VTM2_9CAUD</name>
<evidence type="ECO:0000313" key="2">
    <source>
        <dbReference type="EMBL" id="AMM44565.1"/>
    </source>
</evidence>
<feature type="region of interest" description="Disordered" evidence="1">
    <location>
        <begin position="455"/>
        <end position="478"/>
    </location>
</feature>
<dbReference type="Pfam" id="PF05133">
    <property type="entry name" value="SPP1_portal"/>
    <property type="match status" value="1"/>
</dbReference>
<dbReference type="InterPro" id="IPR021145">
    <property type="entry name" value="Portal_protein_SPP1_Gp6-like"/>
</dbReference>
<dbReference type="EMBL" id="KU598975">
    <property type="protein sequence ID" value="AMM44565.1"/>
    <property type="molecule type" value="Genomic_DNA"/>
</dbReference>
<reference evidence="2" key="1">
    <citation type="submission" date="2016-01" db="EMBL/GenBank/DDBJ databases">
        <title>A eukaryotic-like serine/threonine kinase protects bacteria against viruses.</title>
        <authorList>
            <person name="Depardieu F."/>
            <person name="Didier J.-P."/>
            <person name="Bernheim A."/>
            <person name="Sherlock A."/>
            <person name="Molina H."/>
            <person name="Duclos B."/>
            <person name="Bikard D."/>
        </authorList>
    </citation>
    <scope>NUCLEOTIDE SEQUENCE [LARGE SCALE GENOMIC DNA]</scope>
</reference>
<dbReference type="RefSeq" id="YP_009302021.1">
    <property type="nucleotide sequence ID" value="NC_031241.1"/>
</dbReference>
<dbReference type="GeneID" id="29122868"/>
<feature type="compositionally biased region" description="Basic and acidic residues" evidence="1">
    <location>
        <begin position="467"/>
        <end position="478"/>
    </location>
</feature>
<dbReference type="OrthoDB" id="2060at10239"/>
<evidence type="ECO:0000313" key="3">
    <source>
        <dbReference type="Proteomes" id="UP000202699"/>
    </source>
</evidence>
<dbReference type="InterPro" id="IPR006428">
    <property type="entry name" value="Portal_SPP1-type"/>
</dbReference>
<protein>
    <submittedName>
        <fullName evidence="2">Portal protein</fullName>
    </submittedName>
</protein>
<sequence>MISINWPWDKPYHEQVVEQIKPKYETQEEMILRLVREHKENIDNITMGERYYNHHPDILDAPFKRDVNGDYDETKPDWRMYTNYHQNLVDQKVAYAVANPVTFGVDNDKALKQIQHTLNHKWDDKLVDILTAASNKGIEWVQPYVDEEGEFKTFRVPAEQAVPIWTNKERDELQAFIRVYELDGAERVEYWTKDDVTFYELKEGQLIPDFYRSEDHIQPHYYQGNKLMSWGRVPFIPFKNNPQEVSDLFMYKTIIDALDKRLSDTQNTFDESVELIYILKGYEGEDMKDFMHNLKYYKAISVAGESGSGVDTIKVEVPIDSVKEYTKMLRDYIIEFGQGVDFQQDKFGNSPSGIALKFMYSNLDLKANKLKNKTLTALQELLQYIIDFYRLDVRVQDIEITFNFNVMVNELENSQIAMNSTGLLSKETILGNHSWVQDPVAEMERIEQENIELNQQLPDIEEGLNDEQQRQSEDNQSE</sequence>
<dbReference type="NCBIfam" id="TIGR01538">
    <property type="entry name" value="portal_SPP1"/>
    <property type="match status" value="1"/>
</dbReference>
<evidence type="ECO:0000256" key="1">
    <source>
        <dbReference type="SAM" id="MobiDB-lite"/>
    </source>
</evidence>
<keyword evidence="3" id="KW-1185">Reference proteome</keyword>
<organism evidence="2 3">
    <name type="scientific">Staphylococcus phage CNPx</name>
    <dbReference type="NCBI Taxonomy" id="1792269"/>
    <lineage>
        <taxon>Viruses</taxon>
        <taxon>Duplodnaviria</taxon>
        <taxon>Heunggongvirae</taxon>
        <taxon>Uroviricota</taxon>
        <taxon>Caudoviricetes</taxon>
        <taxon>Rockefellervirus</taxon>
        <taxon>Rockefellervirus CNPx</taxon>
    </lineage>
</organism>
<accession>A0A141VTM2</accession>